<dbReference type="CDD" id="cd05271">
    <property type="entry name" value="NDUFA9_like_SDR_a"/>
    <property type="match status" value="1"/>
</dbReference>
<evidence type="ECO:0000256" key="3">
    <source>
        <dbReference type="ARBA" id="ARBA00042000"/>
    </source>
</evidence>
<evidence type="ECO:0000256" key="5">
    <source>
        <dbReference type="ARBA" id="ARBA00046455"/>
    </source>
</evidence>
<keyword evidence="8" id="KW-1185">Reference proteome</keyword>
<accession>A0AAN8QAH1</accession>
<evidence type="ECO:0000256" key="1">
    <source>
        <dbReference type="ARBA" id="ARBA00038501"/>
    </source>
</evidence>
<dbReference type="EMBL" id="JAZGQO010000001">
    <property type="protein sequence ID" value="KAK6195400.1"/>
    <property type="molecule type" value="Genomic_DNA"/>
</dbReference>
<evidence type="ECO:0000313" key="7">
    <source>
        <dbReference type="EMBL" id="KAK6195400.1"/>
    </source>
</evidence>
<dbReference type="AlphaFoldDB" id="A0AAN8QAH1"/>
<protein>
    <recommendedName>
        <fullName evidence="2">NADH dehydrogenase [ubiquinone] 1 alpha subcomplex subunit 9, mitochondrial</fullName>
    </recommendedName>
    <alternativeName>
        <fullName evidence="4">Complex I-39kD</fullName>
    </alternativeName>
    <alternativeName>
        <fullName evidence="3">NADH-ubiquinone oxidoreductase 39 kDa subunit</fullName>
    </alternativeName>
</protein>
<dbReference type="Gene3D" id="3.40.50.720">
    <property type="entry name" value="NAD(P)-binding Rossmann-like Domain"/>
    <property type="match status" value="1"/>
</dbReference>
<reference evidence="7 8" key="1">
    <citation type="submission" date="2024-01" db="EMBL/GenBank/DDBJ databases">
        <title>The genome of the rayed Mediterranean limpet Patella caerulea (Linnaeus, 1758).</title>
        <authorList>
            <person name="Anh-Thu Weber A."/>
            <person name="Halstead-Nussloch G."/>
        </authorList>
    </citation>
    <scope>NUCLEOTIDE SEQUENCE [LARGE SCALE GENOMIC DNA]</scope>
    <source>
        <strain evidence="7">AATW-2023a</strain>
        <tissue evidence="7">Whole specimen</tissue>
    </source>
</reference>
<evidence type="ECO:0000259" key="6">
    <source>
        <dbReference type="Pfam" id="PF01370"/>
    </source>
</evidence>
<comment type="caution">
    <text evidence="7">The sequence shown here is derived from an EMBL/GenBank/DDBJ whole genome shotgun (WGS) entry which is preliminary data.</text>
</comment>
<dbReference type="InterPro" id="IPR001509">
    <property type="entry name" value="Epimerase_deHydtase"/>
</dbReference>
<organism evidence="7 8">
    <name type="scientific">Patella caerulea</name>
    <name type="common">Rayed Mediterranean limpet</name>
    <dbReference type="NCBI Taxonomy" id="87958"/>
    <lineage>
        <taxon>Eukaryota</taxon>
        <taxon>Metazoa</taxon>
        <taxon>Spiralia</taxon>
        <taxon>Lophotrochozoa</taxon>
        <taxon>Mollusca</taxon>
        <taxon>Gastropoda</taxon>
        <taxon>Patellogastropoda</taxon>
        <taxon>Patelloidea</taxon>
        <taxon>Patellidae</taxon>
        <taxon>Patella</taxon>
    </lineage>
</organism>
<evidence type="ECO:0000313" key="8">
    <source>
        <dbReference type="Proteomes" id="UP001347796"/>
    </source>
</evidence>
<feature type="domain" description="NAD-dependent epimerase/dehydratase" evidence="6">
    <location>
        <begin position="58"/>
        <end position="269"/>
    </location>
</feature>
<comment type="similarity">
    <text evidence="1">Belongs to the complex I NDUFA9 subunit family.</text>
</comment>
<dbReference type="SUPFAM" id="SSF51735">
    <property type="entry name" value="NAD(P)-binding Rossmann-fold domains"/>
    <property type="match status" value="1"/>
</dbReference>
<sequence length="395" mass="44562">MAAIVVSNKALQIGHRLNSQLPVIAGTFGLQKRDASTNLATYRRGRGGRSSFSGTVATVLGASGSLGGYVVNRLGKVGSQVVIPYRGDTSSVDRFRLCGDLGQILFSKFHLRDDDSLRRAMKYSNVVINLIGRDWETRNFSFYDVHTEGARRVARIAKEMGVKKLIHFSSLNASPNPQQIFVKGGSHFLRSKYEGELAVREEFPEAVIFRPADMFGPEDRFTITYTNYWRRAHGVIPLWKKGDATIKQPVFVADVAEGVLQAINDPDVISKTIEAVGPYRYYLADLVDFFYRALRFRNVPRYPITPLFQLKARLMGLAPNNPIFNLDKLDKDHVTDVLTDCLTLEDLGVQLTRIEDRVIFDLKPFRVNAYYDENLGEFRDPPKPPIVPPELEMKN</sequence>
<dbReference type="PANTHER" id="PTHR12126">
    <property type="entry name" value="NADH-UBIQUINONE OXIDOREDUCTASE 39 KDA SUBUNIT-RELATED"/>
    <property type="match status" value="1"/>
</dbReference>
<dbReference type="Pfam" id="PF01370">
    <property type="entry name" value="Epimerase"/>
    <property type="match status" value="1"/>
</dbReference>
<dbReference type="GO" id="GO:0044877">
    <property type="term" value="F:protein-containing complex binding"/>
    <property type="evidence" value="ECO:0007669"/>
    <property type="project" value="TreeGrafter"/>
</dbReference>
<dbReference type="Proteomes" id="UP001347796">
    <property type="component" value="Unassembled WGS sequence"/>
</dbReference>
<dbReference type="GO" id="GO:0005739">
    <property type="term" value="C:mitochondrion"/>
    <property type="evidence" value="ECO:0007669"/>
    <property type="project" value="TreeGrafter"/>
</dbReference>
<proteinExistence type="inferred from homology"/>
<dbReference type="InterPro" id="IPR051207">
    <property type="entry name" value="ComplexI_NDUFA9_subunit"/>
</dbReference>
<dbReference type="PANTHER" id="PTHR12126:SF11">
    <property type="entry name" value="NADH DEHYDROGENASE [UBIQUINONE] 1 ALPHA SUBCOMPLEX SUBUNIT 9, MITOCHONDRIAL"/>
    <property type="match status" value="1"/>
</dbReference>
<name>A0AAN8QAH1_PATCE</name>
<comment type="subunit">
    <text evidence="5">Complex I is composed of 45 different subunits. This a component of the hydrophobic protein fraction. Interacts with BLOC1S1. Interacts with SLC2A4. Interacts with CLOCK. Interacts with RAB5IF.</text>
</comment>
<gene>
    <name evidence="7" type="ORF">SNE40_000839</name>
</gene>
<dbReference type="InterPro" id="IPR036291">
    <property type="entry name" value="NAD(P)-bd_dom_sf"/>
</dbReference>
<evidence type="ECO:0000256" key="4">
    <source>
        <dbReference type="ARBA" id="ARBA00043145"/>
    </source>
</evidence>
<evidence type="ECO:0000256" key="2">
    <source>
        <dbReference type="ARBA" id="ARBA00040720"/>
    </source>
</evidence>